<dbReference type="InterPro" id="IPR036565">
    <property type="entry name" value="Mur-like_cat_sf"/>
</dbReference>
<keyword evidence="7 10" id="KW-0573">Peptidoglycan synthesis</keyword>
<evidence type="ECO:0000313" key="15">
    <source>
        <dbReference type="EMBL" id="SFH82293.1"/>
    </source>
</evidence>
<dbReference type="Pfam" id="PF02875">
    <property type="entry name" value="Mur_ligase_C"/>
    <property type="match status" value="1"/>
</dbReference>
<evidence type="ECO:0000256" key="11">
    <source>
        <dbReference type="RuleBase" id="RU004136"/>
    </source>
</evidence>
<dbReference type="GO" id="GO:0009252">
    <property type="term" value="P:peptidoglycan biosynthetic process"/>
    <property type="evidence" value="ECO:0007669"/>
    <property type="project" value="UniProtKB-UniRule"/>
</dbReference>
<dbReference type="GO" id="GO:0051301">
    <property type="term" value="P:cell division"/>
    <property type="evidence" value="ECO:0007669"/>
    <property type="project" value="UniProtKB-KW"/>
</dbReference>
<dbReference type="SUPFAM" id="SSF63418">
    <property type="entry name" value="MurE/MurF N-terminal domain"/>
    <property type="match status" value="1"/>
</dbReference>
<feature type="domain" description="Mur ligase central" evidence="14">
    <location>
        <begin position="110"/>
        <end position="295"/>
    </location>
</feature>
<feature type="domain" description="Mur ligase C-terminal" evidence="13">
    <location>
        <begin position="319"/>
        <end position="447"/>
    </location>
</feature>
<keyword evidence="6 10" id="KW-0133">Cell shape</keyword>
<comment type="similarity">
    <text evidence="10">Belongs to the MurCDEF family. MurF subfamily.</text>
</comment>
<keyword evidence="4 10" id="KW-0547">Nucleotide-binding</keyword>
<dbReference type="Proteomes" id="UP000198668">
    <property type="component" value="Unassembled WGS sequence"/>
</dbReference>
<comment type="pathway">
    <text evidence="10 11">Cell wall biogenesis; peptidoglycan biosynthesis.</text>
</comment>
<feature type="binding site" evidence="10">
    <location>
        <begin position="112"/>
        <end position="118"/>
    </location>
    <ligand>
        <name>ATP</name>
        <dbReference type="ChEBI" id="CHEBI:30616"/>
    </ligand>
</feature>
<evidence type="ECO:0000259" key="12">
    <source>
        <dbReference type="Pfam" id="PF01225"/>
    </source>
</evidence>
<evidence type="ECO:0000256" key="8">
    <source>
        <dbReference type="ARBA" id="ARBA00023306"/>
    </source>
</evidence>
<dbReference type="GO" id="GO:0008766">
    <property type="term" value="F:UDP-N-acetylmuramoylalanyl-D-glutamyl-2,6-diaminopimelate-D-alanyl-D-alanine ligase activity"/>
    <property type="evidence" value="ECO:0007669"/>
    <property type="project" value="RHEA"/>
</dbReference>
<evidence type="ECO:0000256" key="3">
    <source>
        <dbReference type="ARBA" id="ARBA00022618"/>
    </source>
</evidence>
<keyword evidence="2 10" id="KW-0436">Ligase</keyword>
<dbReference type="GO" id="GO:0047480">
    <property type="term" value="F:UDP-N-acetylmuramoyl-tripeptide-D-alanyl-D-alanine ligase activity"/>
    <property type="evidence" value="ECO:0007669"/>
    <property type="project" value="UniProtKB-UniRule"/>
</dbReference>
<dbReference type="Gene3D" id="3.90.190.20">
    <property type="entry name" value="Mur ligase, C-terminal domain"/>
    <property type="match status" value="1"/>
</dbReference>
<dbReference type="OrthoDB" id="9801978at2"/>
<accession>A0A1I3D6D5</accession>
<dbReference type="InterPro" id="IPR013221">
    <property type="entry name" value="Mur_ligase_cen"/>
</dbReference>
<evidence type="ECO:0000256" key="4">
    <source>
        <dbReference type="ARBA" id="ARBA00022741"/>
    </source>
</evidence>
<dbReference type="InterPro" id="IPR051046">
    <property type="entry name" value="MurCDEF_CellWall_CoF430Synth"/>
</dbReference>
<dbReference type="Gene3D" id="3.40.1190.10">
    <property type="entry name" value="Mur-like, catalytic domain"/>
    <property type="match status" value="1"/>
</dbReference>
<dbReference type="SUPFAM" id="SSF53623">
    <property type="entry name" value="MurD-like peptide ligases, catalytic domain"/>
    <property type="match status" value="1"/>
</dbReference>
<dbReference type="GO" id="GO:0008360">
    <property type="term" value="P:regulation of cell shape"/>
    <property type="evidence" value="ECO:0007669"/>
    <property type="project" value="UniProtKB-KW"/>
</dbReference>
<evidence type="ECO:0000259" key="13">
    <source>
        <dbReference type="Pfam" id="PF02875"/>
    </source>
</evidence>
<keyword evidence="5 10" id="KW-0067">ATP-binding</keyword>
<organism evidence="15 16">
    <name type="scientific">Pisciglobus halotolerans</name>
    <dbReference type="NCBI Taxonomy" id="745365"/>
    <lineage>
        <taxon>Bacteria</taxon>
        <taxon>Bacillati</taxon>
        <taxon>Bacillota</taxon>
        <taxon>Bacilli</taxon>
        <taxon>Lactobacillales</taxon>
        <taxon>Carnobacteriaceae</taxon>
    </lineage>
</organism>
<evidence type="ECO:0000256" key="1">
    <source>
        <dbReference type="ARBA" id="ARBA00022490"/>
    </source>
</evidence>
<proteinExistence type="inferred from homology"/>
<evidence type="ECO:0000256" key="7">
    <source>
        <dbReference type="ARBA" id="ARBA00022984"/>
    </source>
</evidence>
<keyword evidence="16" id="KW-1185">Reference proteome</keyword>
<comment type="function">
    <text evidence="10 11">Involved in cell wall formation. Catalyzes the final step in the synthesis of UDP-N-acetylmuramoyl-pentapeptide, the precursor of murein.</text>
</comment>
<gene>
    <name evidence="10" type="primary">murF</name>
    <name evidence="15" type="ORF">SAMN04489868_1303</name>
</gene>
<comment type="catalytic activity">
    <reaction evidence="11">
        <text>D-alanyl-D-alanine + UDP-N-acetyl-alpha-D-muramoyl-L-alanyl-gamma-D-glutamyl-meso-2,6-diaminopimelate + ATP = UDP-N-acetyl-alpha-D-muramoyl-L-alanyl-gamma-D-glutamyl-meso-2,6-diaminopimeloyl-D-alanyl-D-alanine + ADP + phosphate + H(+)</text>
        <dbReference type="Rhea" id="RHEA:28374"/>
        <dbReference type="ChEBI" id="CHEBI:15378"/>
        <dbReference type="ChEBI" id="CHEBI:30616"/>
        <dbReference type="ChEBI" id="CHEBI:43474"/>
        <dbReference type="ChEBI" id="CHEBI:57822"/>
        <dbReference type="ChEBI" id="CHEBI:61386"/>
        <dbReference type="ChEBI" id="CHEBI:83905"/>
        <dbReference type="ChEBI" id="CHEBI:456216"/>
        <dbReference type="EC" id="6.3.2.10"/>
    </reaction>
</comment>
<dbReference type="NCBIfam" id="TIGR01143">
    <property type="entry name" value="murF"/>
    <property type="match status" value="1"/>
</dbReference>
<feature type="domain" description="Mur ligase N-terminal catalytic" evidence="12">
    <location>
        <begin position="27"/>
        <end position="98"/>
    </location>
</feature>
<dbReference type="GO" id="GO:0071555">
    <property type="term" value="P:cell wall organization"/>
    <property type="evidence" value="ECO:0007669"/>
    <property type="project" value="UniProtKB-KW"/>
</dbReference>
<sequence>MISLTINEIAEAVGALNTVDQWSERAVTSVGFDTRKLTAGSLFVPLIGENDGHRFIEQAIEQGAVAAFWSAPLAEAPADFPVIQVADTLAAMQQLAKYYLKKVAPKVVAITGSNGKTTTKDMTEAVLSARYKVHKTQGNFNNHIGLPYTILEMSEDTEVIILEMGMNHPGEIKVLSDLAEPDIAIITMIGESHIEYLGSRAAIADAKMEITSGLKKDGILIYPGAEPLLQERVQGLSSEQLRTFGQEASNDLYPLQVKTEMKETTFTTNSAPDVQLQIPVLGTYNVNNALAALLAGLATGILIKEAAGSLARFHLTKNRTEWLKGYNNSAILNDAYNANPTAMKLVIENFSRLSNNGQKIVVLGDMLELGEWSAALHESIKEVLSPEAIDQVVLYGEKMQVLATALVEENIFDEHQVHHFTGEKEPMIQYLKDTLRSDDYVLIKSSFGTDLLSVVRMLTV</sequence>
<reference evidence="15 16" key="1">
    <citation type="submission" date="2016-10" db="EMBL/GenBank/DDBJ databases">
        <authorList>
            <person name="de Groot N.N."/>
        </authorList>
    </citation>
    <scope>NUCLEOTIDE SEQUENCE [LARGE SCALE GENOMIC DNA]</scope>
    <source>
        <strain evidence="15 16">DSM 27630</strain>
    </source>
</reference>
<dbReference type="InterPro" id="IPR035911">
    <property type="entry name" value="MurE/MurF_N"/>
</dbReference>
<dbReference type="InterPro" id="IPR036615">
    <property type="entry name" value="Mur_ligase_C_dom_sf"/>
</dbReference>
<comment type="catalytic activity">
    <reaction evidence="10">
        <text>UDP-N-acetyl-alpha-D-muramoyl-L-alanyl-gamma-D-glutamyl-L-lysine + D-alanyl-D-alanine + ATP = UDP-N-acetyl-alpha-D-muramoyl-L-alanyl-gamma-D-glutamyl-L-lysyl-D-alanyl-D-alanine + ADP + phosphate + H(+)</text>
        <dbReference type="Rhea" id="RHEA:16085"/>
        <dbReference type="ChEBI" id="CHEBI:15378"/>
        <dbReference type="ChEBI" id="CHEBI:30616"/>
        <dbReference type="ChEBI" id="CHEBI:43474"/>
        <dbReference type="ChEBI" id="CHEBI:57822"/>
        <dbReference type="ChEBI" id="CHEBI:70758"/>
        <dbReference type="ChEBI" id="CHEBI:83903"/>
        <dbReference type="ChEBI" id="CHEBI:456216"/>
        <dbReference type="EC" id="6.3.2.10"/>
    </reaction>
</comment>
<dbReference type="GO" id="GO:0005737">
    <property type="term" value="C:cytoplasm"/>
    <property type="evidence" value="ECO:0007669"/>
    <property type="project" value="UniProtKB-SubCell"/>
</dbReference>
<dbReference type="SUPFAM" id="SSF53244">
    <property type="entry name" value="MurD-like peptide ligases, peptide-binding domain"/>
    <property type="match status" value="1"/>
</dbReference>
<evidence type="ECO:0000256" key="5">
    <source>
        <dbReference type="ARBA" id="ARBA00022840"/>
    </source>
</evidence>
<evidence type="ECO:0000256" key="2">
    <source>
        <dbReference type="ARBA" id="ARBA00022598"/>
    </source>
</evidence>
<dbReference type="UniPathway" id="UPA00219"/>
<dbReference type="EC" id="6.3.2.10" evidence="10 11"/>
<dbReference type="PANTHER" id="PTHR43024:SF1">
    <property type="entry name" value="UDP-N-ACETYLMURAMOYL-TRIPEPTIDE--D-ALANYL-D-ALANINE LIGASE"/>
    <property type="match status" value="1"/>
</dbReference>
<dbReference type="Pfam" id="PF08245">
    <property type="entry name" value="Mur_ligase_M"/>
    <property type="match status" value="1"/>
</dbReference>
<name>A0A1I3D6D5_9LACT</name>
<evidence type="ECO:0000259" key="14">
    <source>
        <dbReference type="Pfam" id="PF08245"/>
    </source>
</evidence>
<dbReference type="InterPro" id="IPR005863">
    <property type="entry name" value="UDP-N-AcMur_synth"/>
</dbReference>
<keyword evidence="9 10" id="KW-0961">Cell wall biogenesis/degradation</keyword>
<dbReference type="Gene3D" id="3.40.1390.10">
    <property type="entry name" value="MurE/MurF, N-terminal domain"/>
    <property type="match status" value="1"/>
</dbReference>
<protein>
    <recommendedName>
        <fullName evidence="10 11">UDP-N-acetylmuramoyl-tripeptide--D-alanyl-D-alanine ligase</fullName>
        <ecNumber evidence="10 11">6.3.2.10</ecNumber>
    </recommendedName>
    <alternativeName>
        <fullName evidence="10">D-alanyl-D-alanine-adding enzyme</fullName>
    </alternativeName>
</protein>
<evidence type="ECO:0000256" key="9">
    <source>
        <dbReference type="ARBA" id="ARBA00023316"/>
    </source>
</evidence>
<dbReference type="InterPro" id="IPR004101">
    <property type="entry name" value="Mur_ligase_C"/>
</dbReference>
<dbReference type="AlphaFoldDB" id="A0A1I3D6D5"/>
<evidence type="ECO:0000256" key="6">
    <source>
        <dbReference type="ARBA" id="ARBA00022960"/>
    </source>
</evidence>
<dbReference type="EMBL" id="FOQE01000030">
    <property type="protein sequence ID" value="SFH82293.1"/>
    <property type="molecule type" value="Genomic_DNA"/>
</dbReference>
<evidence type="ECO:0000313" key="16">
    <source>
        <dbReference type="Proteomes" id="UP000198668"/>
    </source>
</evidence>
<dbReference type="Pfam" id="PF01225">
    <property type="entry name" value="Mur_ligase"/>
    <property type="match status" value="1"/>
</dbReference>
<keyword evidence="8 10" id="KW-0131">Cell cycle</keyword>
<dbReference type="GO" id="GO:0005524">
    <property type="term" value="F:ATP binding"/>
    <property type="evidence" value="ECO:0007669"/>
    <property type="project" value="UniProtKB-UniRule"/>
</dbReference>
<keyword evidence="3 10" id="KW-0132">Cell division</keyword>
<dbReference type="HAMAP" id="MF_02019">
    <property type="entry name" value="MurF"/>
    <property type="match status" value="1"/>
</dbReference>
<dbReference type="PANTHER" id="PTHR43024">
    <property type="entry name" value="UDP-N-ACETYLMURAMOYL-TRIPEPTIDE--D-ALANYL-D-ALANINE LIGASE"/>
    <property type="match status" value="1"/>
</dbReference>
<comment type="subcellular location">
    <subcellularLocation>
        <location evidence="10 11">Cytoplasm</location>
    </subcellularLocation>
</comment>
<dbReference type="InterPro" id="IPR000713">
    <property type="entry name" value="Mur_ligase_N"/>
</dbReference>
<evidence type="ECO:0000256" key="10">
    <source>
        <dbReference type="HAMAP-Rule" id="MF_02019"/>
    </source>
</evidence>
<keyword evidence="1 10" id="KW-0963">Cytoplasm</keyword>